<evidence type="ECO:0000313" key="3">
    <source>
        <dbReference type="Proteomes" id="UP000248021"/>
    </source>
</evidence>
<dbReference type="InterPro" id="IPR050698">
    <property type="entry name" value="MBL"/>
</dbReference>
<evidence type="ECO:0000259" key="1">
    <source>
        <dbReference type="SMART" id="SM00849"/>
    </source>
</evidence>
<dbReference type="PANTHER" id="PTHR11203:SF37">
    <property type="entry name" value="INTEGRATOR COMPLEX SUBUNIT 11"/>
    <property type="match status" value="1"/>
</dbReference>
<dbReference type="Proteomes" id="UP000248021">
    <property type="component" value="Unassembled WGS sequence"/>
</dbReference>
<dbReference type="GO" id="GO:0004521">
    <property type="term" value="F:RNA endonuclease activity"/>
    <property type="evidence" value="ECO:0007669"/>
    <property type="project" value="TreeGrafter"/>
</dbReference>
<dbReference type="SUPFAM" id="SSF56281">
    <property type="entry name" value="Metallo-hydrolase/oxidoreductase"/>
    <property type="match status" value="1"/>
</dbReference>
<keyword evidence="2" id="KW-0540">Nuclease</keyword>
<dbReference type="OrthoDB" id="9803916at2"/>
<dbReference type="EMBL" id="QJJK01000010">
    <property type="protein sequence ID" value="PXW55165.1"/>
    <property type="molecule type" value="Genomic_DNA"/>
</dbReference>
<dbReference type="InterPro" id="IPR001279">
    <property type="entry name" value="Metallo-B-lactamas"/>
</dbReference>
<name>A0A2V3U0I8_9HYPH</name>
<sequence>MARLTVVSGVGDKLPAAFLLEIEGRRILLDLGEGPAPGVLPDVSALGAVDAICVSHAHTDHAGGLRLAARLGNPPIYASAATIRQLPPAIAHTDRLRILPEIGDADIEGVRVRLGRSGHAPGGIWFHFPAEGGFLYTGDWSVESALLPFDQPPPALCVVTDASYGDRDSTLACQIDRIVSACAGGAVLPVPSAGRGPEMVLTLLARGLAPRACPQIRMEIEGLLAGHHDAIATLPRHEREALLARPGPGQDWQPTEVIVAAEANGEAGLSADLVRRRDARFRFIFSGHVPQGTPAAHLLATGQAQWLPWNVHPRLRDILDLARTSGARHIVPAFAKRDGMALLRERLGNRIRLDRSFEFGSHLSHPLSPTITEPTASIAP</sequence>
<dbReference type="RefSeq" id="WP_110376762.1">
    <property type="nucleotide sequence ID" value="NZ_JAHBRY010000003.1"/>
</dbReference>
<accession>A0A2V3U0I8</accession>
<proteinExistence type="predicted"/>
<protein>
    <submittedName>
        <fullName evidence="2">Cft2 family RNA processing exonuclease</fullName>
    </submittedName>
</protein>
<dbReference type="SMART" id="SM00849">
    <property type="entry name" value="Lactamase_B"/>
    <property type="match status" value="1"/>
</dbReference>
<keyword evidence="2" id="KW-0378">Hydrolase</keyword>
<reference evidence="2 3" key="1">
    <citation type="submission" date="2018-05" db="EMBL/GenBank/DDBJ databases">
        <title>Genomic Encyclopedia of Type Strains, Phase IV (KMG-IV): sequencing the most valuable type-strain genomes for metagenomic binning, comparative biology and taxonomic classification.</title>
        <authorList>
            <person name="Goeker M."/>
        </authorList>
    </citation>
    <scope>NUCLEOTIDE SEQUENCE [LARGE SCALE GENOMIC DNA]</scope>
    <source>
        <strain evidence="2 3">DSM 6462</strain>
    </source>
</reference>
<keyword evidence="3" id="KW-1185">Reference proteome</keyword>
<keyword evidence="2" id="KW-0269">Exonuclease</keyword>
<dbReference type="PANTHER" id="PTHR11203">
    <property type="entry name" value="CLEAVAGE AND POLYADENYLATION SPECIFICITY FACTOR FAMILY MEMBER"/>
    <property type="match status" value="1"/>
</dbReference>
<feature type="domain" description="Metallo-beta-lactamase" evidence="1">
    <location>
        <begin position="14"/>
        <end position="185"/>
    </location>
</feature>
<dbReference type="AlphaFoldDB" id="A0A2V3U0I8"/>
<comment type="caution">
    <text evidence="2">The sequence shown here is derived from an EMBL/GenBank/DDBJ whole genome shotgun (WGS) entry which is preliminary data.</text>
</comment>
<gene>
    <name evidence="2" type="ORF">C7450_110104</name>
</gene>
<evidence type="ECO:0000313" key="2">
    <source>
        <dbReference type="EMBL" id="PXW55165.1"/>
    </source>
</evidence>
<dbReference type="Pfam" id="PF00753">
    <property type="entry name" value="Lactamase_B"/>
    <property type="match status" value="1"/>
</dbReference>
<dbReference type="InterPro" id="IPR036866">
    <property type="entry name" value="RibonucZ/Hydroxyglut_hydro"/>
</dbReference>
<dbReference type="Gene3D" id="3.60.15.10">
    <property type="entry name" value="Ribonuclease Z/Hydroxyacylglutathione hydrolase-like"/>
    <property type="match status" value="1"/>
</dbReference>
<organism evidence="2 3">
    <name type="scientific">Chelatococcus asaccharovorans</name>
    <dbReference type="NCBI Taxonomy" id="28210"/>
    <lineage>
        <taxon>Bacteria</taxon>
        <taxon>Pseudomonadati</taxon>
        <taxon>Pseudomonadota</taxon>
        <taxon>Alphaproteobacteria</taxon>
        <taxon>Hyphomicrobiales</taxon>
        <taxon>Chelatococcaceae</taxon>
        <taxon>Chelatococcus</taxon>
    </lineage>
</organism>
<dbReference type="GO" id="GO:0004527">
    <property type="term" value="F:exonuclease activity"/>
    <property type="evidence" value="ECO:0007669"/>
    <property type="project" value="UniProtKB-KW"/>
</dbReference>